<comment type="caution">
    <text evidence="2">The sequence shown here is derived from an EMBL/GenBank/DDBJ whole genome shotgun (WGS) entry which is preliminary data.</text>
</comment>
<sequence length="156" mass="17016">MMVIASVDTTSFAILLLSSLSSCLHLRATPFSAEGVGACAFSPYSSDTSSDTNSRSGYYTSTRTFHVMRLPSFLRSSDVPFIFPVFALFFLPNLLPPPTVAAASRPTLVDAGTTRVGHAPGLSPSVPSRRTWWRLPRLGYLRDEESRSEILDNQVA</sequence>
<evidence type="ECO:0008006" key="3">
    <source>
        <dbReference type="Google" id="ProtNLM"/>
    </source>
</evidence>
<organism evidence="2">
    <name type="scientific">Zea mays</name>
    <name type="common">Maize</name>
    <dbReference type="NCBI Taxonomy" id="4577"/>
    <lineage>
        <taxon>Eukaryota</taxon>
        <taxon>Viridiplantae</taxon>
        <taxon>Streptophyta</taxon>
        <taxon>Embryophyta</taxon>
        <taxon>Tracheophyta</taxon>
        <taxon>Spermatophyta</taxon>
        <taxon>Magnoliopsida</taxon>
        <taxon>Liliopsida</taxon>
        <taxon>Poales</taxon>
        <taxon>Poaceae</taxon>
        <taxon>PACMAD clade</taxon>
        <taxon>Panicoideae</taxon>
        <taxon>Andropogonodae</taxon>
        <taxon>Andropogoneae</taxon>
        <taxon>Tripsacinae</taxon>
        <taxon>Zea</taxon>
    </lineage>
</organism>
<protein>
    <recommendedName>
        <fullName evidence="3">Secreted protein</fullName>
    </recommendedName>
</protein>
<dbReference type="EMBL" id="NCVQ01000004">
    <property type="protein sequence ID" value="PWZ29911.1"/>
    <property type="molecule type" value="Genomic_DNA"/>
</dbReference>
<gene>
    <name evidence="2" type="ORF">Zm00014a_019517</name>
</gene>
<keyword evidence="1" id="KW-0732">Signal</keyword>
<feature type="signal peptide" evidence="1">
    <location>
        <begin position="1"/>
        <end position="23"/>
    </location>
</feature>
<evidence type="ECO:0000313" key="2">
    <source>
        <dbReference type="EMBL" id="PWZ29911.1"/>
    </source>
</evidence>
<feature type="chain" id="PRO_5018330037" description="Secreted protein" evidence="1">
    <location>
        <begin position="24"/>
        <end position="156"/>
    </location>
</feature>
<dbReference type="Proteomes" id="UP000251960">
    <property type="component" value="Chromosome 3"/>
</dbReference>
<name>A0A3L6FC75_MAIZE</name>
<dbReference type="AlphaFoldDB" id="A0A3L6FC75"/>
<proteinExistence type="predicted"/>
<evidence type="ECO:0000256" key="1">
    <source>
        <dbReference type="SAM" id="SignalP"/>
    </source>
</evidence>
<reference evidence="2" key="1">
    <citation type="journal article" date="2018" name="Nat. Genet.">
        <title>Extensive intraspecific gene order and gene structural variations between Mo17 and other maize genomes.</title>
        <authorList>
            <person name="Sun S."/>
            <person name="Zhou Y."/>
            <person name="Chen J."/>
            <person name="Shi J."/>
            <person name="Zhao H."/>
            <person name="Zhao H."/>
            <person name="Song W."/>
            <person name="Zhang M."/>
            <person name="Cui Y."/>
            <person name="Dong X."/>
            <person name="Liu H."/>
            <person name="Ma X."/>
            <person name="Jiao Y."/>
            <person name="Wang B."/>
            <person name="Wei X."/>
            <person name="Stein J.C."/>
            <person name="Glaubitz J.C."/>
            <person name="Lu F."/>
            <person name="Yu G."/>
            <person name="Liang C."/>
            <person name="Fengler K."/>
            <person name="Li B."/>
            <person name="Rafalski A."/>
            <person name="Schnable P.S."/>
            <person name="Ware D.H."/>
            <person name="Buckler E.S."/>
            <person name="Lai J."/>
        </authorList>
    </citation>
    <scope>NUCLEOTIDE SEQUENCE [LARGE SCALE GENOMIC DNA]</scope>
    <source>
        <tissue evidence="2">Seedling</tissue>
    </source>
</reference>
<accession>A0A3L6FC75</accession>